<dbReference type="EMBL" id="JAOWIN010000014">
    <property type="protein sequence ID" value="MDI9094432.1"/>
    <property type="molecule type" value="Genomic_DNA"/>
</dbReference>
<comment type="similarity">
    <text evidence="2 14 16">Belongs to the TonB-dependent receptor family.</text>
</comment>
<feature type="signal peptide" evidence="17">
    <location>
        <begin position="1"/>
        <end position="28"/>
    </location>
</feature>
<keyword evidence="6 14" id="KW-0812">Transmembrane</keyword>
<dbReference type="PROSITE" id="PS00430">
    <property type="entry name" value="TONB_DEPENDENT_REC_1"/>
    <property type="match status" value="1"/>
</dbReference>
<protein>
    <submittedName>
        <fullName evidence="20">Ferric hydroxamate uptake</fullName>
    </submittedName>
    <submittedName>
        <fullName evidence="23">TonB-dependent siderophore receptor</fullName>
    </submittedName>
</protein>
<evidence type="ECO:0000313" key="24">
    <source>
        <dbReference type="EMBL" id="QWQ22006.1"/>
    </source>
</evidence>
<evidence type="ECO:0000256" key="2">
    <source>
        <dbReference type="ARBA" id="ARBA00009810"/>
    </source>
</evidence>
<evidence type="ECO:0000256" key="6">
    <source>
        <dbReference type="ARBA" id="ARBA00022692"/>
    </source>
</evidence>
<dbReference type="InterPro" id="IPR000531">
    <property type="entry name" value="Beta-barrel_TonB"/>
</dbReference>
<dbReference type="CDD" id="cd01347">
    <property type="entry name" value="ligand_gated_channel"/>
    <property type="match status" value="1"/>
</dbReference>
<reference evidence="22" key="5">
    <citation type="submission" date="2022-10" db="EMBL/GenBank/DDBJ databases">
        <title>Bacterial isolates recovered from the One Health project in Brazil.</title>
        <authorList>
            <person name="Valiatti T.B."/>
            <person name="Santos F."/>
            <person name="Cayo R."/>
            <person name="Gales A.C."/>
        </authorList>
    </citation>
    <scope>NUCLEOTIDE SEQUENCE</scope>
    <source>
        <strain evidence="22">PVR188</strain>
    </source>
</reference>
<dbReference type="Proteomes" id="UP000216001">
    <property type="component" value="Unassembled WGS sequence"/>
</dbReference>
<keyword evidence="7 17" id="KW-0732">Signal</keyword>
<feature type="domain" description="TonB-dependent receptor plug" evidence="19">
    <location>
        <begin position="52"/>
        <end position="152"/>
    </location>
</feature>
<dbReference type="Gene3D" id="2.170.130.10">
    <property type="entry name" value="TonB-dependent receptor, plug domain"/>
    <property type="match status" value="1"/>
</dbReference>
<dbReference type="Pfam" id="PF07715">
    <property type="entry name" value="Plug"/>
    <property type="match status" value="1"/>
</dbReference>
<dbReference type="RefSeq" id="WP_094962104.1">
    <property type="nucleotide sequence ID" value="NZ_ABDWLN020000022.1"/>
</dbReference>
<dbReference type="GO" id="GO:0009279">
    <property type="term" value="C:cell outer membrane"/>
    <property type="evidence" value="ECO:0007669"/>
    <property type="project" value="UniProtKB-SubCell"/>
</dbReference>
<dbReference type="Proteomes" id="UP000834611">
    <property type="component" value="Unassembled WGS sequence"/>
</dbReference>
<evidence type="ECO:0000259" key="19">
    <source>
        <dbReference type="Pfam" id="PF07715"/>
    </source>
</evidence>
<keyword evidence="13 14" id="KW-0998">Cell outer membrane</keyword>
<dbReference type="GO" id="GO:0015891">
    <property type="term" value="P:siderophore transport"/>
    <property type="evidence" value="ECO:0007669"/>
    <property type="project" value="InterPro"/>
</dbReference>
<evidence type="ECO:0000313" key="25">
    <source>
        <dbReference type="Proteomes" id="UP000216001"/>
    </source>
</evidence>
<evidence type="ECO:0000313" key="22">
    <source>
        <dbReference type="EMBL" id="MDI9094432.1"/>
    </source>
</evidence>
<dbReference type="Proteomes" id="UP001155882">
    <property type="component" value="Unassembled WGS sequence"/>
</dbReference>
<dbReference type="EMBL" id="CAHPSF010000006">
    <property type="protein sequence ID" value="CAB5699003.1"/>
    <property type="molecule type" value="Genomic_DNA"/>
</dbReference>
<dbReference type="PANTHER" id="PTHR32552">
    <property type="entry name" value="FERRICHROME IRON RECEPTOR-RELATED"/>
    <property type="match status" value="1"/>
</dbReference>
<dbReference type="Proteomes" id="UP000682358">
    <property type="component" value="Chromosome"/>
</dbReference>
<dbReference type="PANTHER" id="PTHR32552:SF68">
    <property type="entry name" value="FERRICHROME OUTER MEMBRANE TRANSPORTER_PHAGE RECEPTOR"/>
    <property type="match status" value="1"/>
</dbReference>
<dbReference type="SUPFAM" id="SSF56935">
    <property type="entry name" value="Porins"/>
    <property type="match status" value="1"/>
</dbReference>
<proteinExistence type="inferred from homology"/>
<reference evidence="21" key="4">
    <citation type="submission" date="2021-07" db="EMBL/GenBank/DDBJ databases">
        <authorList>
            <person name="Stanton E."/>
        </authorList>
    </citation>
    <scope>NUCLEOTIDE SEQUENCE</scope>
    <source>
        <strain evidence="21">2021EL-01139</strain>
    </source>
</reference>
<dbReference type="PROSITE" id="PS52016">
    <property type="entry name" value="TONB_DEPENDENT_REC_3"/>
    <property type="match status" value="1"/>
</dbReference>
<evidence type="ECO:0000256" key="16">
    <source>
        <dbReference type="RuleBase" id="RU003357"/>
    </source>
</evidence>
<keyword evidence="11 14" id="KW-0472">Membrane</keyword>
<evidence type="ECO:0000256" key="15">
    <source>
        <dbReference type="PROSITE-ProRule" id="PRU10143"/>
    </source>
</evidence>
<evidence type="ECO:0000256" key="17">
    <source>
        <dbReference type="SAM" id="SignalP"/>
    </source>
</evidence>
<name>A0A264VQQ6_PRORE</name>
<evidence type="ECO:0000256" key="10">
    <source>
        <dbReference type="ARBA" id="ARBA00023077"/>
    </source>
</evidence>
<keyword evidence="4 14" id="KW-1134">Transmembrane beta strand</keyword>
<dbReference type="GO" id="GO:0038023">
    <property type="term" value="F:signaling receptor activity"/>
    <property type="evidence" value="ECO:0007669"/>
    <property type="project" value="InterPro"/>
</dbReference>
<dbReference type="InterPro" id="IPR010916">
    <property type="entry name" value="TonB_box_CS"/>
</dbReference>
<dbReference type="InterPro" id="IPR037066">
    <property type="entry name" value="Plug_dom_sf"/>
</dbReference>
<dbReference type="Proteomes" id="UP001159001">
    <property type="component" value="Unassembled WGS sequence"/>
</dbReference>
<keyword evidence="12 23" id="KW-0675">Receptor</keyword>
<keyword evidence="10 15" id="KW-0798">TonB box</keyword>
<dbReference type="Pfam" id="PF00593">
    <property type="entry name" value="TonB_dep_Rec_b-barrel"/>
    <property type="match status" value="1"/>
</dbReference>
<evidence type="ECO:0000256" key="5">
    <source>
        <dbReference type="ARBA" id="ARBA00022496"/>
    </source>
</evidence>
<evidence type="ECO:0000256" key="13">
    <source>
        <dbReference type="ARBA" id="ARBA00023237"/>
    </source>
</evidence>
<evidence type="ECO:0000313" key="21">
    <source>
        <dbReference type="EMBL" id="MBW3115944.1"/>
    </source>
</evidence>
<dbReference type="GO" id="GO:0015344">
    <property type="term" value="F:siderophore uptake transmembrane transporter activity"/>
    <property type="evidence" value="ECO:0007669"/>
    <property type="project" value="TreeGrafter"/>
</dbReference>
<keyword evidence="5" id="KW-0410">Iron transport</keyword>
<gene>
    <name evidence="20" type="primary">fhuA</name>
    <name evidence="23" type="ORF">CHI95_15350</name>
    <name evidence="20" type="ORF">GHA_02482</name>
    <name evidence="24" type="ORF">KOF27_06675</name>
    <name evidence="21" type="ORF">KYI77_05660</name>
    <name evidence="22" type="ORF">OGX73_17550</name>
</gene>
<accession>A0A264VQQ6</accession>
<evidence type="ECO:0000256" key="12">
    <source>
        <dbReference type="ARBA" id="ARBA00023170"/>
    </source>
</evidence>
<evidence type="ECO:0000259" key="18">
    <source>
        <dbReference type="Pfam" id="PF00593"/>
    </source>
</evidence>
<reference evidence="23 25" key="1">
    <citation type="submission" date="2017-07" db="EMBL/GenBank/DDBJ databases">
        <title>blaIMP-27 on transferable plasmids in Proteus mirabilis and Providencia rettgeri.</title>
        <authorList>
            <person name="Potter R."/>
        </authorList>
    </citation>
    <scope>NUCLEOTIDE SEQUENCE [LARGE SCALE GENOMIC DNA]</scope>
    <source>
        <strain evidence="23 25">PR1</strain>
    </source>
</reference>
<keyword evidence="3 14" id="KW-0813">Transport</keyword>
<keyword evidence="8" id="KW-0408">Iron</keyword>
<evidence type="ECO:0000313" key="23">
    <source>
        <dbReference type="EMBL" id="OZS73690.1"/>
    </source>
</evidence>
<comment type="subcellular location">
    <subcellularLocation>
        <location evidence="1 14">Cell outer membrane</location>
        <topology evidence="1 14">Multi-pass membrane protein</topology>
    </subcellularLocation>
</comment>
<dbReference type="InterPro" id="IPR010105">
    <property type="entry name" value="TonB_sidphr_rcpt"/>
</dbReference>
<dbReference type="InterPro" id="IPR036942">
    <property type="entry name" value="Beta-barrel_TonB_sf"/>
</dbReference>
<dbReference type="NCBIfam" id="TIGR01783">
    <property type="entry name" value="TonB-siderophor"/>
    <property type="match status" value="1"/>
</dbReference>
<dbReference type="AlphaFoldDB" id="A0A264VQQ6"/>
<evidence type="ECO:0000256" key="14">
    <source>
        <dbReference type="PROSITE-ProRule" id="PRU01360"/>
    </source>
</evidence>
<dbReference type="EMBL" id="CP076405">
    <property type="protein sequence ID" value="QWQ22006.1"/>
    <property type="molecule type" value="Genomic_DNA"/>
</dbReference>
<evidence type="ECO:0000256" key="11">
    <source>
        <dbReference type="ARBA" id="ARBA00023136"/>
    </source>
</evidence>
<feature type="short sequence motif" description="TonB box" evidence="15">
    <location>
        <begin position="38"/>
        <end position="44"/>
    </location>
</feature>
<dbReference type="InterPro" id="IPR039426">
    <property type="entry name" value="TonB-dep_rcpt-like"/>
</dbReference>
<evidence type="ECO:0000256" key="1">
    <source>
        <dbReference type="ARBA" id="ARBA00004571"/>
    </source>
</evidence>
<sequence length="691" mass="77860">MKNLGLFRLHQVAIFTLLALAVQNQSMANEQNSDKKDSFVVSAQALKVNTALQETPKSVSIITEQDLTIHAPQKIDEALRYTSGVVAQPYGADNDTDWFKVRGFDAATYLDNSRLYRDGYYTWLLEPYGLESIEVVKGSSAVLFGESTPGGAVNLVTKKPSINAKNEIFLEAGNNDHQALGFDLSTASADAGARYRLVGTMKKSDGELKGTDNKRIYLAPSAAFDLSDQTVLTLMGTYLHDDGTPTNPFFPAAGTLIHSNYGKIKPSTNLGEPDYDKYKRTQFSVGYLLEHQFNDEWRFAQRVNYGYNDLTLRSVYAFFNADPTVQELGQGIVFRDGKNQSFSFDNNIVGEWDSERFENTLLAGIEFQYHQTKGDEQDNYAFGKINPWKPVYGHYTPLDPSNNIHRTIDKTQASIYSQYQTKLDSKWIGVVGARYDWVKTENKAHKKAEDESRNDGQMSLNAGLMYIADNGISPYLNYSQSFEVQSTIDPTTQKLYKPLKGEQFEAGIKYTPYFMDGYWNIAWFDIEQKNALVTTPEHPVATQTGKVTSQGIETELFASVTDNWDIKATYTYTNAKTDQTGGKGRKQAGMIPKHMATVWTDYEIPIVSNQSLKLGTGIRYYGQSKDNPASSNLSVPSATLWDMAAIYQLSNNWQFQFNMNNILNKEYVSSCDTWCYYGQSRSFVLQTKYTW</sequence>
<dbReference type="EMBL" id="JAHWLI010000012">
    <property type="protein sequence ID" value="MBW3115944.1"/>
    <property type="molecule type" value="Genomic_DNA"/>
</dbReference>
<evidence type="ECO:0000256" key="7">
    <source>
        <dbReference type="ARBA" id="ARBA00022729"/>
    </source>
</evidence>
<dbReference type="InterPro" id="IPR012910">
    <property type="entry name" value="Plug_dom"/>
</dbReference>
<feature type="chain" id="PRO_5042693883" evidence="17">
    <location>
        <begin position="29"/>
        <end position="691"/>
    </location>
</feature>
<dbReference type="Gene3D" id="2.40.170.20">
    <property type="entry name" value="TonB-dependent receptor, beta-barrel domain"/>
    <property type="match status" value="1"/>
</dbReference>
<evidence type="ECO:0000256" key="4">
    <source>
        <dbReference type="ARBA" id="ARBA00022452"/>
    </source>
</evidence>
<evidence type="ECO:0000256" key="3">
    <source>
        <dbReference type="ARBA" id="ARBA00022448"/>
    </source>
</evidence>
<evidence type="ECO:0000313" key="20">
    <source>
        <dbReference type="EMBL" id="CAB5699003.1"/>
    </source>
</evidence>
<organism evidence="23 25">
    <name type="scientific">Providencia rettgeri</name>
    <dbReference type="NCBI Taxonomy" id="587"/>
    <lineage>
        <taxon>Bacteria</taxon>
        <taxon>Pseudomonadati</taxon>
        <taxon>Pseudomonadota</taxon>
        <taxon>Gammaproteobacteria</taxon>
        <taxon>Enterobacterales</taxon>
        <taxon>Morganellaceae</taxon>
        <taxon>Providencia</taxon>
    </lineage>
</organism>
<evidence type="ECO:0000256" key="9">
    <source>
        <dbReference type="ARBA" id="ARBA00023065"/>
    </source>
</evidence>
<evidence type="ECO:0000256" key="8">
    <source>
        <dbReference type="ARBA" id="ARBA00023004"/>
    </source>
</evidence>
<dbReference type="EMBL" id="NOWC01000019">
    <property type="protein sequence ID" value="OZS73690.1"/>
    <property type="molecule type" value="Genomic_DNA"/>
</dbReference>
<reference evidence="20" key="2">
    <citation type="submission" date="2020-05" db="EMBL/GenBank/DDBJ databases">
        <authorList>
            <person name="Delgado-Blas J."/>
        </authorList>
    </citation>
    <scope>NUCLEOTIDE SEQUENCE</scope>
    <source>
        <strain evidence="20">BB1453</strain>
    </source>
</reference>
<feature type="domain" description="TonB-dependent receptor-like beta-barrel" evidence="18">
    <location>
        <begin position="224"/>
        <end position="662"/>
    </location>
</feature>
<reference evidence="24" key="3">
    <citation type="submission" date="2021-06" db="EMBL/GenBank/DDBJ databases">
        <title>Emergence of genetically related NDM-1-producing Providencia rettgeri strains in Argentina.</title>
        <authorList>
            <person name="Pasteran F."/>
            <person name="Meo A."/>
            <person name="Gomez S."/>
            <person name="Derdoy L."/>
            <person name="Albronoz E."/>
            <person name="Faccone D."/>
            <person name="Guerriero L."/>
            <person name="Archuby D."/>
            <person name="Tarzia A."/>
            <person name="Lopez M."/>
            <person name="Corso A."/>
        </authorList>
    </citation>
    <scope>NUCLEOTIDE SEQUENCE</scope>
    <source>
        <strain evidence="24">PreM15628</strain>
    </source>
</reference>
<keyword evidence="9" id="KW-0406">Ion transport</keyword>